<dbReference type="Pfam" id="PF00651">
    <property type="entry name" value="BTB"/>
    <property type="match status" value="1"/>
</dbReference>
<sequence length="1483" mass="175926">MLNLEQRFLNIVSSLKDISQLHKYVGRVISDYNKVSENNDNDSHLKNIKKLIYEILKVIDSDTDIFLSEISLSIQSLSRLLQLKAFKFKNIIVDIEKIVHTLKGEYILMKSLNVPIKRIQFYTLRSLNQFSLNNLEKGLKHYKITSKLIQLITINKNWEKEIIPKNLEELKLENENDKILYNRSEKATQIALLSMSLLLKICKQYKNERIYIQKNIENFLKIFLELKNIRKNGINEDFLQFINGYLELVKYIPVWNENSDIQSTIFDSLVSSIKYCVNVIKTGCLEEKEKSSTATPTIDDKYNFNQTTDISEHAIYYIENNENPKDILEKQRIKNQENLNNFIINHSKQLNFILNIYRKSISLGNILYSHQNTTIANMFETYLPSRIMKSLFIDVYADIDLKNNVIKKALLSATSIDNILNLLIQLLVGKQAPSPTPFDMELTTRTPEVAVLIDLFLKIYDKGCIVNDSDDNLKNKILQDNINKNLNSNNDDLINHNNLYLTHPALPKILKLLSYYNKTILENTTPEIRLKIYRILMNLSCHYEIWKGDYKNKKGENINEIMNTYIYEENKEFTEKEDYDWMDFQKENYVILPEIINQNQKVFYEISERSTILLKNLLKDKVIRKELIEHGILKEFFSVNQLYRILNYDISYSSYSHYFTLLKTLAGDSRIRQHVDYEIPQFLIYFFSGSIKKYNEISKNKINVPKMRTFDKNLISGYKRTYDGIILSKIQSSESINLKIKILKEISYKCLKLLNEYFRYDKLTLELLTKIVIEDYDLIQFIHPAIYRIKYKFDKNYTISIVPLILYIISDENPDGELKAESLAFLEYLSVIPNTFFQVLAYPKGIEIISLWTFMNNRNENKIKELYEKKSTEIYIPSVEDNANNITCFIIGKLVCSLPHQKVFVMVNGYFRILYILLYSSNEDAFNDRFKSKSENILDNDTKIKNKTQNMINSDLYNIKREKNFFKIIKIIHEKCSEQILPLLQRSYFYNVINKNIQSVYHIKITNAIIYSCLPEKHFPILINKIDIEYLIKSTDEFLNFSNCIICMLVKMLFDENFYSIEMITNENSNINSIYNFQNEDFSEKSNNIKNKENKIINYDNNLHKNKNFNANNSISSLYFDYDFNFDFGIDNDSKKNNFNHFTWVWMEAAYAMQYLGILKRKEWHNKRALNKKAIYYLINGINYSPENNNNNNSNNSNGEYVTFILSNYKNDNQKENKKIIAKKEYLLYYSPIFSVMLTGNFSEKDEDEISIQDIDFEDFQNLINFLEFYYKVKGKKENVLKKKKEMEENIDEMKKNDTGNIDEMDLNKKENNDDKEYETEETEVENEEILKIINDASIEFKIKKEYTYIQAANYILGLIECADRYLIDDLKDYTKEWLLEVINNQSHDIDLLIFIYTRILSLFRYNKYFKEILDECVKNILMNFIKIIQEEEINENSNEVLNNTDTNIPLLRWNKILLFKSDFIHRSIKLLFYNNYYNIKYD</sequence>
<dbReference type="SUPFAM" id="SSF54695">
    <property type="entry name" value="POZ domain"/>
    <property type="match status" value="1"/>
</dbReference>
<evidence type="ECO:0000256" key="1">
    <source>
        <dbReference type="SAM" id="MobiDB-lite"/>
    </source>
</evidence>
<dbReference type="EMBL" id="MCFG01000003">
    <property type="protein sequence ID" value="ORX87979.1"/>
    <property type="molecule type" value="Genomic_DNA"/>
</dbReference>
<feature type="compositionally biased region" description="Basic and acidic residues" evidence="1">
    <location>
        <begin position="1306"/>
        <end position="1315"/>
    </location>
</feature>
<dbReference type="Gene3D" id="3.30.710.10">
    <property type="entry name" value="Potassium Channel Kv1.1, Chain A"/>
    <property type="match status" value="1"/>
</dbReference>
<accession>A0A1Y1XQF2</accession>
<name>A0A1Y1XQF2_9FUNG</name>
<reference evidence="3 4" key="1">
    <citation type="submission" date="2016-08" db="EMBL/GenBank/DDBJ databases">
        <title>A Parts List for Fungal Cellulosomes Revealed by Comparative Genomics.</title>
        <authorList>
            <consortium name="DOE Joint Genome Institute"/>
            <person name="Haitjema C.H."/>
            <person name="Gilmore S.P."/>
            <person name="Henske J.K."/>
            <person name="Solomon K.V."/>
            <person name="De Groot R."/>
            <person name="Kuo A."/>
            <person name="Mondo S.J."/>
            <person name="Salamov A.A."/>
            <person name="Labutti K."/>
            <person name="Zhao Z."/>
            <person name="Chiniquy J."/>
            <person name="Barry K."/>
            <person name="Brewer H.M."/>
            <person name="Purvine S.O."/>
            <person name="Wright A.T."/>
            <person name="Boxma B."/>
            <person name="Van Alen T."/>
            <person name="Hackstein J.H."/>
            <person name="Baker S.E."/>
            <person name="Grigoriev I.V."/>
            <person name="O'Malley M.A."/>
        </authorList>
    </citation>
    <scope>NUCLEOTIDE SEQUENCE [LARGE SCALE GENOMIC DNA]</scope>
    <source>
        <strain evidence="3 4">S4</strain>
    </source>
</reference>
<dbReference type="Proteomes" id="UP000193944">
    <property type="component" value="Unassembled WGS sequence"/>
</dbReference>
<dbReference type="InterPro" id="IPR011333">
    <property type="entry name" value="SKP1/BTB/POZ_sf"/>
</dbReference>
<evidence type="ECO:0000313" key="3">
    <source>
        <dbReference type="EMBL" id="ORX87979.1"/>
    </source>
</evidence>
<dbReference type="PANTHER" id="PTHR22744">
    <property type="entry name" value="HELIX LOOP HELIX PROTEIN 21-RELATED"/>
    <property type="match status" value="1"/>
</dbReference>
<proteinExistence type="predicted"/>
<organism evidence="3 4">
    <name type="scientific">Anaeromyces robustus</name>
    <dbReference type="NCBI Taxonomy" id="1754192"/>
    <lineage>
        <taxon>Eukaryota</taxon>
        <taxon>Fungi</taxon>
        <taxon>Fungi incertae sedis</taxon>
        <taxon>Chytridiomycota</taxon>
        <taxon>Chytridiomycota incertae sedis</taxon>
        <taxon>Neocallimastigomycetes</taxon>
        <taxon>Neocallimastigales</taxon>
        <taxon>Neocallimastigaceae</taxon>
        <taxon>Anaeromyces</taxon>
    </lineage>
</organism>
<comment type="caution">
    <text evidence="3">The sequence shown here is derived from an EMBL/GenBank/DDBJ whole genome shotgun (WGS) entry which is preliminary data.</text>
</comment>
<dbReference type="InterPro" id="IPR000210">
    <property type="entry name" value="BTB/POZ_dom"/>
</dbReference>
<gene>
    <name evidence="3" type="ORF">BCR32DRAFT_263847</name>
</gene>
<dbReference type="OrthoDB" id="6418787at2759"/>
<dbReference type="CDD" id="cd18186">
    <property type="entry name" value="BTB_POZ_ZBTB_KLHL-like"/>
    <property type="match status" value="1"/>
</dbReference>
<dbReference type="PANTHER" id="PTHR22744:SF14">
    <property type="entry name" value="BTB DOMAIN-CONTAINING PROTEIN-RELATED"/>
    <property type="match status" value="1"/>
</dbReference>
<dbReference type="PROSITE" id="PS50097">
    <property type="entry name" value="BTB"/>
    <property type="match status" value="1"/>
</dbReference>
<feature type="region of interest" description="Disordered" evidence="1">
    <location>
        <begin position="1292"/>
        <end position="1321"/>
    </location>
</feature>
<reference evidence="3 4" key="2">
    <citation type="submission" date="2016-08" db="EMBL/GenBank/DDBJ databases">
        <title>Pervasive Adenine N6-methylation of Active Genes in Fungi.</title>
        <authorList>
            <consortium name="DOE Joint Genome Institute"/>
            <person name="Mondo S.J."/>
            <person name="Dannebaum R.O."/>
            <person name="Kuo R.C."/>
            <person name="Labutti K."/>
            <person name="Haridas S."/>
            <person name="Kuo A."/>
            <person name="Salamov A."/>
            <person name="Ahrendt S.R."/>
            <person name="Lipzen A."/>
            <person name="Sullivan W."/>
            <person name="Andreopoulos W.B."/>
            <person name="Clum A."/>
            <person name="Lindquist E."/>
            <person name="Daum C."/>
            <person name="Ramamoorthy G.K."/>
            <person name="Gryganskyi A."/>
            <person name="Culley D."/>
            <person name="Magnuson J.K."/>
            <person name="James T.Y."/>
            <person name="O'Malley M.A."/>
            <person name="Stajich J.E."/>
            <person name="Spatafora J.W."/>
            <person name="Visel A."/>
            <person name="Grigoriev I.V."/>
        </authorList>
    </citation>
    <scope>NUCLEOTIDE SEQUENCE [LARGE SCALE GENOMIC DNA]</scope>
    <source>
        <strain evidence="3 4">S4</strain>
    </source>
</reference>
<keyword evidence="4" id="KW-1185">Reference proteome</keyword>
<evidence type="ECO:0000259" key="2">
    <source>
        <dbReference type="PROSITE" id="PS50097"/>
    </source>
</evidence>
<protein>
    <recommendedName>
        <fullName evidence="2">BTB domain-containing protein</fullName>
    </recommendedName>
</protein>
<feature type="domain" description="BTB" evidence="2">
    <location>
        <begin position="1200"/>
        <end position="1267"/>
    </location>
</feature>
<evidence type="ECO:0000313" key="4">
    <source>
        <dbReference type="Proteomes" id="UP000193944"/>
    </source>
</evidence>